<protein>
    <submittedName>
        <fullName evidence="1">Transfer repressor</fullName>
    </submittedName>
</protein>
<organism evidence="1 2">
    <name type="scientific">Photorhabdus heterorhabditis</name>
    <dbReference type="NCBI Taxonomy" id="880156"/>
    <lineage>
        <taxon>Bacteria</taxon>
        <taxon>Pseudomonadati</taxon>
        <taxon>Pseudomonadota</taxon>
        <taxon>Gammaproteobacteria</taxon>
        <taxon>Enterobacterales</taxon>
        <taxon>Morganellaceae</taxon>
        <taxon>Photorhabdus</taxon>
    </lineage>
</organism>
<evidence type="ECO:0000313" key="1">
    <source>
        <dbReference type="EMBL" id="KAA1195777.1"/>
    </source>
</evidence>
<dbReference type="RefSeq" id="WP_149615959.1">
    <property type="nucleotide sequence ID" value="NZ_CAWPFF010000001.1"/>
</dbReference>
<comment type="caution">
    <text evidence="1">The sequence shown here is derived from an EMBL/GenBank/DDBJ whole genome shotgun (WGS) entry which is preliminary data.</text>
</comment>
<dbReference type="Proteomes" id="UP000322184">
    <property type="component" value="Unassembled WGS sequence"/>
</dbReference>
<proteinExistence type="predicted"/>
<evidence type="ECO:0000313" key="2">
    <source>
        <dbReference type="Proteomes" id="UP000322184"/>
    </source>
</evidence>
<reference evidence="1 2" key="1">
    <citation type="submission" date="2019-09" db="EMBL/GenBank/DDBJ databases">
        <title>Whole genome sequence of Photorhabdus heterorhabditis strain ETL (Enterobacteriales: Enterobacteriaceae) a bacterial symbiont of Heterorhabditis zealandica strain ETL (Rhabditida: Heterorhabditidae).</title>
        <authorList>
            <person name="Lulamba T.E."/>
            <person name="Serepa-Dlamini M.H."/>
        </authorList>
    </citation>
    <scope>NUCLEOTIDE SEQUENCE [LARGE SCALE GENOMIC DNA]</scope>
    <source>
        <strain evidence="1 2">ETL</strain>
    </source>
</reference>
<sequence>MQTIGNMIHGLRRSELLEVLDNSKFPVQHLTNPFARTTKGLSQPVIFDLDGLHITITPIVISKHDWELAPADTIIIEVIIPPVDEIKLVNEDQLLRDSGIGFIQRVPAGITIRRTVTFVGGITVDNLLYQLQLLCVSALHLLGEESEESEKYQ</sequence>
<gene>
    <name evidence="1" type="ORF">F0L16_01300</name>
</gene>
<name>A0A5B0XBC2_9GAMM</name>
<dbReference type="AlphaFoldDB" id="A0A5B0XBC2"/>
<dbReference type="EMBL" id="VTUW01000001">
    <property type="protein sequence ID" value="KAA1195777.1"/>
    <property type="molecule type" value="Genomic_DNA"/>
</dbReference>
<dbReference type="STRING" id="880156.AM629_06405"/>
<accession>A0A5B0XBC2</accession>